<organism evidence="2 3">
    <name type="scientific">Flavobacterium gillisiae</name>
    <dbReference type="NCBI Taxonomy" id="150146"/>
    <lineage>
        <taxon>Bacteria</taxon>
        <taxon>Pseudomonadati</taxon>
        <taxon>Bacteroidota</taxon>
        <taxon>Flavobacteriia</taxon>
        <taxon>Flavobacteriales</taxon>
        <taxon>Flavobacteriaceae</taxon>
        <taxon>Flavobacterium</taxon>
    </lineage>
</organism>
<feature type="transmembrane region" description="Helical" evidence="1">
    <location>
        <begin position="186"/>
        <end position="208"/>
    </location>
</feature>
<dbReference type="OrthoDB" id="1493289at2"/>
<reference evidence="3" key="1">
    <citation type="submission" date="2016-10" db="EMBL/GenBank/DDBJ databases">
        <authorList>
            <person name="Varghese N."/>
            <person name="Submissions S."/>
        </authorList>
    </citation>
    <scope>NUCLEOTIDE SEQUENCE [LARGE SCALE GENOMIC DNA]</scope>
    <source>
        <strain evidence="3">DSM 22376</strain>
    </source>
</reference>
<protein>
    <submittedName>
        <fullName evidence="2">Mechanosensitive ion channel</fullName>
    </submittedName>
</protein>
<keyword evidence="3" id="KW-1185">Reference proteome</keyword>
<dbReference type="GO" id="GO:0008381">
    <property type="term" value="F:mechanosensitive monoatomic ion channel activity"/>
    <property type="evidence" value="ECO:0007669"/>
    <property type="project" value="InterPro"/>
</dbReference>
<dbReference type="InterPro" id="IPR008910">
    <property type="entry name" value="MSC_TM_helix"/>
</dbReference>
<dbReference type="Gene3D" id="1.10.287.1260">
    <property type="match status" value="1"/>
</dbReference>
<dbReference type="Pfam" id="PF05552">
    <property type="entry name" value="MS_channel_1st_1"/>
    <property type="match status" value="1"/>
</dbReference>
<evidence type="ECO:0000256" key="1">
    <source>
        <dbReference type="SAM" id="Phobius"/>
    </source>
</evidence>
<dbReference type="Proteomes" id="UP000198951">
    <property type="component" value="Unassembled WGS sequence"/>
</dbReference>
<keyword evidence="1" id="KW-0812">Transmembrane</keyword>
<dbReference type="EMBL" id="FNRD01000001">
    <property type="protein sequence ID" value="SDZ94554.1"/>
    <property type="molecule type" value="Genomic_DNA"/>
</dbReference>
<dbReference type="AlphaFoldDB" id="A0A1H3X7E9"/>
<dbReference type="STRING" id="150146.SAMN05443667_101386"/>
<evidence type="ECO:0000313" key="3">
    <source>
        <dbReference type="Proteomes" id="UP000198951"/>
    </source>
</evidence>
<evidence type="ECO:0000313" key="2">
    <source>
        <dbReference type="EMBL" id="SDZ94554.1"/>
    </source>
</evidence>
<feature type="transmembrane region" description="Helical" evidence="1">
    <location>
        <begin position="120"/>
        <end position="138"/>
    </location>
</feature>
<sequence>MEVLDQLRSDTLNTVNTLFFKIGEGLISFIYALLVLVIGWAISKGVIFILRKALTVSNIDKIGDKVNESDLFGKTDFKINISEVIIGFVRWILILVFMIIAADVMQWTIISVEISNLLRYLPRLFSAIALFMIGVYIANFVRKAIHGLFTSLNMSGAKIISSMVFYGIAILVTITALNQAGVDTTIITNNITIILGAFLLTFALAFGLGSKDVITNLLFTFYARKNYAVGEKIKVNGNEGEIIAIDNISLTLKTATGKVIIPILQVIENTVEVKE</sequence>
<gene>
    <name evidence="2" type="ORF">SAMN05443667_101386</name>
</gene>
<name>A0A1H3X7E9_9FLAO</name>
<keyword evidence="1" id="KW-1133">Transmembrane helix</keyword>
<feature type="transmembrane region" description="Helical" evidence="1">
    <location>
        <begin position="159"/>
        <end position="180"/>
    </location>
</feature>
<dbReference type="PANTHER" id="PTHR30221">
    <property type="entry name" value="SMALL-CONDUCTANCE MECHANOSENSITIVE CHANNEL"/>
    <property type="match status" value="1"/>
</dbReference>
<keyword evidence="1" id="KW-0472">Membrane</keyword>
<dbReference type="PANTHER" id="PTHR30221:SF1">
    <property type="entry name" value="SMALL-CONDUCTANCE MECHANOSENSITIVE CHANNEL"/>
    <property type="match status" value="1"/>
</dbReference>
<dbReference type="RefSeq" id="WP_091083917.1">
    <property type="nucleotide sequence ID" value="NZ_FNRD01000001.1"/>
</dbReference>
<accession>A0A1H3X7E9</accession>
<feature type="transmembrane region" description="Helical" evidence="1">
    <location>
        <begin position="88"/>
        <end position="108"/>
    </location>
</feature>
<feature type="transmembrane region" description="Helical" evidence="1">
    <location>
        <begin position="20"/>
        <end position="42"/>
    </location>
</feature>
<dbReference type="InterPro" id="IPR045275">
    <property type="entry name" value="MscS_archaea/bacteria_type"/>
</dbReference>
<proteinExistence type="predicted"/>